<evidence type="ECO:0000313" key="1">
    <source>
        <dbReference type="EMBL" id="KKK56592.1"/>
    </source>
</evidence>
<accession>A0A0F8WI86</accession>
<dbReference type="AlphaFoldDB" id="A0A0F8WI86"/>
<name>A0A0F8WI86_9ZZZZ</name>
<evidence type="ECO:0008006" key="2">
    <source>
        <dbReference type="Google" id="ProtNLM"/>
    </source>
</evidence>
<gene>
    <name evidence="1" type="ORF">LCGC14_3062970</name>
</gene>
<dbReference type="EMBL" id="LAZR01064914">
    <property type="protein sequence ID" value="KKK56592.1"/>
    <property type="molecule type" value="Genomic_DNA"/>
</dbReference>
<proteinExistence type="predicted"/>
<sequence>MINMGMKSYSSRLTASINGKGVLDIDTVKGCALGTSAHQNGGCYGLCYANKIATRYGYRFNESVSREVTKGDRVHIENTVKRYNGSWFRIGTMGDPCHNWELTLEVCEWLRKIKTPVIVTKHWNPLSDLHLQRLARYGAVVNTSISALDTLPERIYRLNQFKRIKKANIKSVLRVVSAKFGQTSWGQRLSSIQDRLLKNEPIIDNPLRIAASDKRVESGDILIENRKIKGLDGDISVAKHNAYVGPCNICPDQCGVDFKKIRIGGYKMAKKVQTDISPGEYGYKAAHQIDMFTDTIEFEYVKSVIGSGYEEAVAKLAIEDKVAYRAARK</sequence>
<reference evidence="1" key="1">
    <citation type="journal article" date="2015" name="Nature">
        <title>Complex archaea that bridge the gap between prokaryotes and eukaryotes.</title>
        <authorList>
            <person name="Spang A."/>
            <person name="Saw J.H."/>
            <person name="Jorgensen S.L."/>
            <person name="Zaremba-Niedzwiedzka K."/>
            <person name="Martijn J."/>
            <person name="Lind A.E."/>
            <person name="van Eijk R."/>
            <person name="Schleper C."/>
            <person name="Guy L."/>
            <person name="Ettema T.J."/>
        </authorList>
    </citation>
    <scope>NUCLEOTIDE SEQUENCE</scope>
</reference>
<feature type="non-terminal residue" evidence="1">
    <location>
        <position position="329"/>
    </location>
</feature>
<comment type="caution">
    <text evidence="1">The sequence shown here is derived from an EMBL/GenBank/DDBJ whole genome shotgun (WGS) entry which is preliminary data.</text>
</comment>
<protein>
    <recommendedName>
        <fullName evidence="2">Radical SAM protein</fullName>
    </recommendedName>
</protein>
<organism evidence="1">
    <name type="scientific">marine sediment metagenome</name>
    <dbReference type="NCBI Taxonomy" id="412755"/>
    <lineage>
        <taxon>unclassified sequences</taxon>
        <taxon>metagenomes</taxon>
        <taxon>ecological metagenomes</taxon>
    </lineage>
</organism>